<sequence>MTAPVFRSLEQLSGVRSGVEAVLSAADSVAGELDRLRVENALLRRQVRQLTAKAADAAALCATYSDEIRVLSAELESYRSGVPRRSS</sequence>
<evidence type="ECO:0000256" key="1">
    <source>
        <dbReference type="SAM" id="Coils"/>
    </source>
</evidence>
<name>A0A5S9R430_MYCVN</name>
<accession>A0A5S9R430</accession>
<dbReference type="EMBL" id="CACSIP010000035">
    <property type="protein sequence ID" value="CAA0129269.1"/>
    <property type="molecule type" value="Genomic_DNA"/>
</dbReference>
<feature type="coiled-coil region" evidence="1">
    <location>
        <begin position="26"/>
        <end position="53"/>
    </location>
</feature>
<keyword evidence="3" id="KW-1185">Reference proteome</keyword>
<gene>
    <name evidence="2" type="ORF">AELLOGFF_05495</name>
</gene>
<dbReference type="AlphaFoldDB" id="A0A5S9R430"/>
<evidence type="ECO:0000313" key="2">
    <source>
        <dbReference type="EMBL" id="CAA0129269.1"/>
    </source>
</evidence>
<evidence type="ECO:0000313" key="3">
    <source>
        <dbReference type="Proteomes" id="UP000430146"/>
    </source>
</evidence>
<protein>
    <submittedName>
        <fullName evidence="2">Uncharacterized protein</fullName>
    </submittedName>
</protein>
<reference evidence="2 3" key="1">
    <citation type="submission" date="2019-11" db="EMBL/GenBank/DDBJ databases">
        <authorList>
            <person name="Holert J."/>
        </authorList>
    </citation>
    <scope>NUCLEOTIDE SEQUENCE [LARGE SCALE GENOMIC DNA]</scope>
    <source>
        <strain evidence="2">BC8_1</strain>
    </source>
</reference>
<organism evidence="2 3">
    <name type="scientific">Mycolicibacterium vanbaalenii</name>
    <name type="common">Mycobacterium vanbaalenii</name>
    <dbReference type="NCBI Taxonomy" id="110539"/>
    <lineage>
        <taxon>Bacteria</taxon>
        <taxon>Bacillati</taxon>
        <taxon>Actinomycetota</taxon>
        <taxon>Actinomycetes</taxon>
        <taxon>Mycobacteriales</taxon>
        <taxon>Mycobacteriaceae</taxon>
        <taxon>Mycolicibacterium</taxon>
    </lineage>
</organism>
<keyword evidence="1" id="KW-0175">Coiled coil</keyword>
<dbReference type="RefSeq" id="WP_159233470.1">
    <property type="nucleotide sequence ID" value="NZ_CACSIP010000035.1"/>
</dbReference>
<dbReference type="Proteomes" id="UP000430146">
    <property type="component" value="Unassembled WGS sequence"/>
</dbReference>
<proteinExistence type="predicted"/>